<reference evidence="2" key="1">
    <citation type="journal article" date="2014" name="Int. J. Syst. Evol. Microbiol.">
        <title>Complete genome sequence of Corynebacterium casei LMG S-19264T (=DSM 44701T), isolated from a smear-ripened cheese.</title>
        <authorList>
            <consortium name="US DOE Joint Genome Institute (JGI-PGF)"/>
            <person name="Walter F."/>
            <person name="Albersmeier A."/>
            <person name="Kalinowski J."/>
            <person name="Ruckert C."/>
        </authorList>
    </citation>
    <scope>NUCLEOTIDE SEQUENCE</scope>
    <source>
        <strain evidence="2">NBRC 112290</strain>
    </source>
</reference>
<evidence type="ECO:0008006" key="4">
    <source>
        <dbReference type="Google" id="ProtNLM"/>
    </source>
</evidence>
<gene>
    <name evidence="2" type="ORF">GCM10025875_15690</name>
</gene>
<evidence type="ECO:0000256" key="1">
    <source>
        <dbReference type="SAM" id="MobiDB-lite"/>
    </source>
</evidence>
<name>A0AA37XEI0_9MICO</name>
<accession>A0AA37XEI0</accession>
<proteinExistence type="predicted"/>
<evidence type="ECO:0000313" key="2">
    <source>
        <dbReference type="EMBL" id="GMA31577.1"/>
    </source>
</evidence>
<protein>
    <recommendedName>
        <fullName evidence="4">DUF669 domain-containing protein</fullName>
    </recommendedName>
</protein>
<evidence type="ECO:0000313" key="3">
    <source>
        <dbReference type="Proteomes" id="UP001157161"/>
    </source>
</evidence>
<dbReference type="Proteomes" id="UP001157161">
    <property type="component" value="Unassembled WGS sequence"/>
</dbReference>
<sequence>MSTPTANSILMSGGGSYASFKSHGDTITGTILDVGEPYHVREYNQTTQRSDGPPKYTKAGKPVYAFHLTLSTDERKPEDPDDDGTRVVDVNSWRMQDALRNAIRATGAQGLEVGARVTVSYTHDEVPGDPRSGKNFTAQYVRPTNVALMGDDQQSPATAPQQPAPQAPAQQQAPAAPAAPAAPSGEDKATKVRQLAALGMDAAAIAPQVGLDVDVVQMFLNQAA</sequence>
<dbReference type="AlphaFoldDB" id="A0AA37XEI0"/>
<reference evidence="2" key="2">
    <citation type="submission" date="2023-02" db="EMBL/GenBank/DDBJ databases">
        <authorList>
            <person name="Sun Q."/>
            <person name="Mori K."/>
        </authorList>
    </citation>
    <scope>NUCLEOTIDE SEQUENCE</scope>
    <source>
        <strain evidence="2">NBRC 112290</strain>
    </source>
</reference>
<keyword evidence="3" id="KW-1185">Reference proteome</keyword>
<feature type="region of interest" description="Disordered" evidence="1">
    <location>
        <begin position="150"/>
        <end position="188"/>
    </location>
</feature>
<feature type="compositionally biased region" description="Low complexity" evidence="1">
    <location>
        <begin position="167"/>
        <end position="183"/>
    </location>
</feature>
<dbReference type="EMBL" id="BSUM01000001">
    <property type="protein sequence ID" value="GMA31577.1"/>
    <property type="molecule type" value="Genomic_DNA"/>
</dbReference>
<dbReference type="RefSeq" id="WP_284250375.1">
    <property type="nucleotide sequence ID" value="NZ_BSUM01000001.1"/>
</dbReference>
<comment type="caution">
    <text evidence="2">The sequence shown here is derived from an EMBL/GenBank/DDBJ whole genome shotgun (WGS) entry which is preliminary data.</text>
</comment>
<organism evidence="2 3">
    <name type="scientific">Litorihabitans aurantiacus</name>
    <dbReference type="NCBI Taxonomy" id="1930061"/>
    <lineage>
        <taxon>Bacteria</taxon>
        <taxon>Bacillati</taxon>
        <taxon>Actinomycetota</taxon>
        <taxon>Actinomycetes</taxon>
        <taxon>Micrococcales</taxon>
        <taxon>Beutenbergiaceae</taxon>
        <taxon>Litorihabitans</taxon>
    </lineage>
</organism>